<dbReference type="SUPFAM" id="SSF55729">
    <property type="entry name" value="Acyl-CoA N-acyltransferases (Nat)"/>
    <property type="match status" value="1"/>
</dbReference>
<dbReference type="EMBL" id="PPED02000006">
    <property type="protein sequence ID" value="PWN64974.1"/>
    <property type="molecule type" value="Genomic_DNA"/>
</dbReference>
<name>A0A316WU89_9FLAO</name>
<gene>
    <name evidence="2" type="ORF">C1631_020345</name>
</gene>
<dbReference type="InterPro" id="IPR000182">
    <property type="entry name" value="GNAT_dom"/>
</dbReference>
<dbReference type="GO" id="GO:0016747">
    <property type="term" value="F:acyltransferase activity, transferring groups other than amino-acyl groups"/>
    <property type="evidence" value="ECO:0007669"/>
    <property type="project" value="InterPro"/>
</dbReference>
<reference evidence="2 3" key="1">
    <citation type="submission" date="2018-04" db="EMBL/GenBank/DDBJ databases">
        <title>Draft Genome Sequence of Phosphate-Solubilizing Chryseobacterium sp. ISE14 that is a Biocontrol and Plant Growth-Promoting Rhizobacterium Isolated from Cucumber.</title>
        <authorList>
            <person name="Jeong J.-J."/>
            <person name="Sang M.K."/>
            <person name="Choi I.-G."/>
            <person name="Kim K.D."/>
        </authorList>
    </citation>
    <scope>NUCLEOTIDE SEQUENCE [LARGE SCALE GENOMIC DNA]</scope>
    <source>
        <strain evidence="2 3">ISE14</strain>
    </source>
</reference>
<keyword evidence="3" id="KW-1185">Reference proteome</keyword>
<dbReference type="OrthoDB" id="9800604at2"/>
<dbReference type="InterPro" id="IPR016181">
    <property type="entry name" value="Acyl_CoA_acyltransferase"/>
</dbReference>
<feature type="domain" description="N-acetyltransferase" evidence="1">
    <location>
        <begin position="1"/>
        <end position="166"/>
    </location>
</feature>
<evidence type="ECO:0000313" key="3">
    <source>
        <dbReference type="Proteomes" id="UP000236594"/>
    </source>
</evidence>
<proteinExistence type="predicted"/>
<dbReference type="Proteomes" id="UP000236594">
    <property type="component" value="Unassembled WGS sequence"/>
</dbReference>
<dbReference type="RefSeq" id="WP_109713904.1">
    <property type="nucleotide sequence ID" value="NZ_PPED02000006.1"/>
</dbReference>
<dbReference type="CDD" id="cd04301">
    <property type="entry name" value="NAT_SF"/>
    <property type="match status" value="1"/>
</dbReference>
<keyword evidence="2" id="KW-0808">Transferase</keyword>
<dbReference type="AlphaFoldDB" id="A0A316WU89"/>
<sequence length="167" mass="19495">MRLIKATKESIPLIQDLARRSWESAYADILSLEQMDYMLSEMYSESEITSQLENPDYHYYLILDENSDSYEGFIGYEHNYEDQTTKLHRIYLTPESKGKGLGKSALEFLNEKVSQHGNKRIILNVNKNNAARNFYESQGYKVYDEGVFDIGNGFVMDDFLMEFLIHT</sequence>
<accession>A0A316WU89</accession>
<protein>
    <submittedName>
        <fullName evidence="2">GNAT family N-acetyltransferase</fullName>
    </submittedName>
</protein>
<evidence type="ECO:0000259" key="1">
    <source>
        <dbReference type="PROSITE" id="PS51186"/>
    </source>
</evidence>
<comment type="caution">
    <text evidence="2">The sequence shown here is derived from an EMBL/GenBank/DDBJ whole genome shotgun (WGS) entry which is preliminary data.</text>
</comment>
<organism evidence="2 3">
    <name type="scientific">Chryseobacterium phosphatilyticum</name>
    <dbReference type="NCBI Taxonomy" id="475075"/>
    <lineage>
        <taxon>Bacteria</taxon>
        <taxon>Pseudomonadati</taxon>
        <taxon>Bacteroidota</taxon>
        <taxon>Flavobacteriia</taxon>
        <taxon>Flavobacteriales</taxon>
        <taxon>Weeksellaceae</taxon>
        <taxon>Chryseobacterium group</taxon>
        <taxon>Chryseobacterium</taxon>
    </lineage>
</organism>
<dbReference type="Pfam" id="PF00583">
    <property type="entry name" value="Acetyltransf_1"/>
    <property type="match status" value="1"/>
</dbReference>
<evidence type="ECO:0000313" key="2">
    <source>
        <dbReference type="EMBL" id="PWN64974.1"/>
    </source>
</evidence>
<dbReference type="PROSITE" id="PS51186">
    <property type="entry name" value="GNAT"/>
    <property type="match status" value="1"/>
</dbReference>
<dbReference type="Gene3D" id="3.40.630.30">
    <property type="match status" value="1"/>
</dbReference>